<feature type="compositionally biased region" description="Low complexity" evidence="1">
    <location>
        <begin position="55"/>
        <end position="68"/>
    </location>
</feature>
<dbReference type="Proteomes" id="UP000270094">
    <property type="component" value="Unassembled WGS sequence"/>
</dbReference>
<evidence type="ECO:0000313" key="2">
    <source>
        <dbReference type="EMBL" id="VDM67604.1"/>
    </source>
</evidence>
<gene>
    <name evidence="2" type="ORF">SVUK_LOCUS2602</name>
</gene>
<keyword evidence="3" id="KW-1185">Reference proteome</keyword>
<sequence length="356" mass="38142">MSSEDCEVETKPCESGKEIQGAAELCIRPSKVAAMKSAHELNIKYRAMGCKSPVSARSTKSRTGSRSSEGNSFGECRSNHVQEPHFQNRMISAQEIENGLNRSAEPQSRSSEEDAMIDEMSAVSSGSVMTADESSILYPTAVTVSFSNLTSGDSQSESSSSVYTASYGWWMHNVDNSSSDSSLSLSTGMRLSPCVDPPSSLSLTTSFSSMEVNTADICTDAISTAEVDSDNEAPSRASVDGLLVESVNSVLSDGNNLSTAISDPAVTNSHKLETRIAPRSPLIEIDDLRTAIEEPFVLHTAWERTADTHTSRFMTENGLGSDEQSDSFVSAQSSSGCGPLYCSFLDSEQGELHEIE</sequence>
<accession>A0A3P7IPT0</accession>
<proteinExistence type="predicted"/>
<feature type="region of interest" description="Disordered" evidence="1">
    <location>
        <begin position="52"/>
        <end position="78"/>
    </location>
</feature>
<dbReference type="EMBL" id="UYYB01005999">
    <property type="protein sequence ID" value="VDM67604.1"/>
    <property type="molecule type" value="Genomic_DNA"/>
</dbReference>
<dbReference type="OrthoDB" id="5862000at2759"/>
<evidence type="ECO:0000256" key="1">
    <source>
        <dbReference type="SAM" id="MobiDB-lite"/>
    </source>
</evidence>
<dbReference type="AlphaFoldDB" id="A0A3P7IPT0"/>
<reference evidence="2 3" key="1">
    <citation type="submission" date="2018-11" db="EMBL/GenBank/DDBJ databases">
        <authorList>
            <consortium name="Pathogen Informatics"/>
        </authorList>
    </citation>
    <scope>NUCLEOTIDE SEQUENCE [LARGE SCALE GENOMIC DNA]</scope>
</reference>
<name>A0A3P7IPT0_STRVU</name>
<evidence type="ECO:0000313" key="3">
    <source>
        <dbReference type="Proteomes" id="UP000270094"/>
    </source>
</evidence>
<protein>
    <submittedName>
        <fullName evidence="2">Uncharacterized protein</fullName>
    </submittedName>
</protein>
<organism evidence="2 3">
    <name type="scientific">Strongylus vulgaris</name>
    <name type="common">Blood worm</name>
    <dbReference type="NCBI Taxonomy" id="40348"/>
    <lineage>
        <taxon>Eukaryota</taxon>
        <taxon>Metazoa</taxon>
        <taxon>Ecdysozoa</taxon>
        <taxon>Nematoda</taxon>
        <taxon>Chromadorea</taxon>
        <taxon>Rhabditida</taxon>
        <taxon>Rhabditina</taxon>
        <taxon>Rhabditomorpha</taxon>
        <taxon>Strongyloidea</taxon>
        <taxon>Strongylidae</taxon>
        <taxon>Strongylus</taxon>
    </lineage>
</organism>